<reference evidence="1 2" key="1">
    <citation type="submission" date="2024-02" db="EMBL/GenBank/DDBJ databases">
        <authorList>
            <person name="Chen Y."/>
            <person name="Shah S."/>
            <person name="Dougan E. K."/>
            <person name="Thang M."/>
            <person name="Chan C."/>
        </authorList>
    </citation>
    <scope>NUCLEOTIDE SEQUENCE [LARGE SCALE GENOMIC DNA]</scope>
</reference>
<evidence type="ECO:0000313" key="1">
    <source>
        <dbReference type="EMBL" id="CAK9047350.1"/>
    </source>
</evidence>
<organism evidence="1 2">
    <name type="scientific">Durusdinium trenchii</name>
    <dbReference type="NCBI Taxonomy" id="1381693"/>
    <lineage>
        <taxon>Eukaryota</taxon>
        <taxon>Sar</taxon>
        <taxon>Alveolata</taxon>
        <taxon>Dinophyceae</taxon>
        <taxon>Suessiales</taxon>
        <taxon>Symbiodiniaceae</taxon>
        <taxon>Durusdinium</taxon>
    </lineage>
</organism>
<comment type="caution">
    <text evidence="1">The sequence shown here is derived from an EMBL/GenBank/DDBJ whole genome shotgun (WGS) entry which is preliminary data.</text>
</comment>
<protein>
    <submittedName>
        <fullName evidence="1">Uncharacterized protein</fullName>
    </submittedName>
</protein>
<sequence>MPIYIQEFFQEQLPLPCLSHTKQELRAFMPRRFLMNHLKQNASQAGNFDVCGWALWASARRQRSSETGQSWDDWASISIFANNDAIECQLSPVATISLCCLLPKPVACDSRRFSCLDLRAIMTLLAT</sequence>
<keyword evidence="2" id="KW-1185">Reference proteome</keyword>
<proteinExistence type="predicted"/>
<name>A0ABP0M793_9DINO</name>
<evidence type="ECO:0000313" key="2">
    <source>
        <dbReference type="Proteomes" id="UP001642484"/>
    </source>
</evidence>
<gene>
    <name evidence="1" type="ORF">CCMP2556_LOCUS24502</name>
</gene>
<accession>A0ABP0M793</accession>
<dbReference type="EMBL" id="CAXAMN010016113">
    <property type="protein sequence ID" value="CAK9047350.1"/>
    <property type="molecule type" value="Genomic_DNA"/>
</dbReference>
<dbReference type="Proteomes" id="UP001642484">
    <property type="component" value="Unassembled WGS sequence"/>
</dbReference>